<protein>
    <recommendedName>
        <fullName evidence="1">Kazal-like domain-containing protein</fullName>
    </recommendedName>
</protein>
<sequence>QTCDDPCHCGCNYNARYICGTDDITYLNDCWFRHAVCNDPTLRKKHSGACR</sequence>
<dbReference type="InterPro" id="IPR036058">
    <property type="entry name" value="Kazal_dom_sf"/>
</dbReference>
<dbReference type="PROSITE" id="PS51465">
    <property type="entry name" value="KAZAL_2"/>
    <property type="match status" value="1"/>
</dbReference>
<accession>A0AAN9AGE6</accession>
<dbReference type="EMBL" id="JAXCGZ010000195">
    <property type="protein sequence ID" value="KAK7086430.1"/>
    <property type="molecule type" value="Genomic_DNA"/>
</dbReference>
<dbReference type="Pfam" id="PF07648">
    <property type="entry name" value="Kazal_2"/>
    <property type="match status" value="1"/>
</dbReference>
<dbReference type="Gene3D" id="3.30.60.30">
    <property type="match status" value="1"/>
</dbReference>
<feature type="non-terminal residue" evidence="2">
    <location>
        <position position="1"/>
    </location>
</feature>
<name>A0AAN9AGE6_HALRR</name>
<evidence type="ECO:0000313" key="2">
    <source>
        <dbReference type="EMBL" id="KAK7086430.1"/>
    </source>
</evidence>
<gene>
    <name evidence="2" type="ORF">SK128_007002</name>
</gene>
<dbReference type="Proteomes" id="UP001381693">
    <property type="component" value="Unassembled WGS sequence"/>
</dbReference>
<dbReference type="InterPro" id="IPR002350">
    <property type="entry name" value="Kazal_dom"/>
</dbReference>
<organism evidence="2 3">
    <name type="scientific">Halocaridina rubra</name>
    <name type="common">Hawaiian red shrimp</name>
    <dbReference type="NCBI Taxonomy" id="373956"/>
    <lineage>
        <taxon>Eukaryota</taxon>
        <taxon>Metazoa</taxon>
        <taxon>Ecdysozoa</taxon>
        <taxon>Arthropoda</taxon>
        <taxon>Crustacea</taxon>
        <taxon>Multicrustacea</taxon>
        <taxon>Malacostraca</taxon>
        <taxon>Eumalacostraca</taxon>
        <taxon>Eucarida</taxon>
        <taxon>Decapoda</taxon>
        <taxon>Pleocyemata</taxon>
        <taxon>Caridea</taxon>
        <taxon>Atyoidea</taxon>
        <taxon>Atyidae</taxon>
        <taxon>Halocaridina</taxon>
    </lineage>
</organism>
<feature type="domain" description="Kazal-like" evidence="1">
    <location>
        <begin position="1"/>
        <end position="51"/>
    </location>
</feature>
<proteinExistence type="predicted"/>
<dbReference type="SUPFAM" id="SSF100895">
    <property type="entry name" value="Kazal-type serine protease inhibitors"/>
    <property type="match status" value="1"/>
</dbReference>
<comment type="caution">
    <text evidence="2">The sequence shown here is derived from an EMBL/GenBank/DDBJ whole genome shotgun (WGS) entry which is preliminary data.</text>
</comment>
<dbReference type="SMART" id="SM00280">
    <property type="entry name" value="KAZAL"/>
    <property type="match status" value="1"/>
</dbReference>
<evidence type="ECO:0000313" key="3">
    <source>
        <dbReference type="Proteomes" id="UP001381693"/>
    </source>
</evidence>
<evidence type="ECO:0000259" key="1">
    <source>
        <dbReference type="PROSITE" id="PS51465"/>
    </source>
</evidence>
<reference evidence="2 3" key="1">
    <citation type="submission" date="2023-11" db="EMBL/GenBank/DDBJ databases">
        <title>Halocaridina rubra genome assembly.</title>
        <authorList>
            <person name="Smith C."/>
        </authorList>
    </citation>
    <scope>NUCLEOTIDE SEQUENCE [LARGE SCALE GENOMIC DNA]</scope>
    <source>
        <strain evidence="2">EP-1</strain>
        <tissue evidence="2">Whole</tissue>
    </source>
</reference>
<dbReference type="CDD" id="cd00104">
    <property type="entry name" value="KAZAL_FS"/>
    <property type="match status" value="1"/>
</dbReference>
<dbReference type="AlphaFoldDB" id="A0AAN9AGE6"/>
<keyword evidence="3" id="KW-1185">Reference proteome</keyword>